<organism evidence="9 10">
    <name type="scientific">Blepharisma stoltei</name>
    <dbReference type="NCBI Taxonomy" id="1481888"/>
    <lineage>
        <taxon>Eukaryota</taxon>
        <taxon>Sar</taxon>
        <taxon>Alveolata</taxon>
        <taxon>Ciliophora</taxon>
        <taxon>Postciliodesmatophora</taxon>
        <taxon>Heterotrichea</taxon>
        <taxon>Heterotrichida</taxon>
        <taxon>Blepharismidae</taxon>
        <taxon>Blepharisma</taxon>
    </lineage>
</organism>
<evidence type="ECO:0000256" key="1">
    <source>
        <dbReference type="ARBA" id="ARBA00007164"/>
    </source>
</evidence>
<evidence type="ECO:0000256" key="3">
    <source>
        <dbReference type="ARBA" id="ARBA00022801"/>
    </source>
</evidence>
<proteinExistence type="inferred from homology"/>
<evidence type="ECO:0000313" key="9">
    <source>
        <dbReference type="EMBL" id="CAG9324981.1"/>
    </source>
</evidence>
<dbReference type="Proteomes" id="UP001162131">
    <property type="component" value="Unassembled WGS sequence"/>
</dbReference>
<dbReference type="PANTHER" id="PTHR21581:SF6">
    <property type="entry name" value="TRAFFICKING PROTEIN PARTICLE COMPLEX SUBUNIT 12"/>
    <property type="match status" value="1"/>
</dbReference>
<dbReference type="Pfam" id="PF00768">
    <property type="entry name" value="Peptidase_S11"/>
    <property type="match status" value="1"/>
</dbReference>
<keyword evidence="5" id="KW-0573">Peptidoglycan synthesis</keyword>
<accession>A0AAU9JH79</accession>
<comment type="caution">
    <text evidence="9">The sequence shown here is derived from an EMBL/GenBank/DDBJ whole genome shotgun (WGS) entry which is preliminary data.</text>
</comment>
<dbReference type="GO" id="GO:0006508">
    <property type="term" value="P:proteolysis"/>
    <property type="evidence" value="ECO:0007669"/>
    <property type="project" value="InterPro"/>
</dbReference>
<keyword evidence="6" id="KW-0961">Cell wall biogenesis/degradation</keyword>
<dbReference type="PANTHER" id="PTHR21581">
    <property type="entry name" value="D-ALANYL-D-ALANINE CARBOXYPEPTIDASE"/>
    <property type="match status" value="1"/>
</dbReference>
<evidence type="ECO:0000256" key="6">
    <source>
        <dbReference type="ARBA" id="ARBA00023316"/>
    </source>
</evidence>
<dbReference type="AlphaFoldDB" id="A0AAU9JH79"/>
<evidence type="ECO:0000256" key="2">
    <source>
        <dbReference type="ARBA" id="ARBA00022729"/>
    </source>
</evidence>
<reference evidence="9" key="1">
    <citation type="submission" date="2021-09" db="EMBL/GenBank/DDBJ databases">
        <authorList>
            <consortium name="AG Swart"/>
            <person name="Singh M."/>
            <person name="Singh A."/>
            <person name="Seah K."/>
            <person name="Emmerich C."/>
        </authorList>
    </citation>
    <scope>NUCLEOTIDE SEQUENCE</scope>
    <source>
        <strain evidence="9">ATCC30299</strain>
    </source>
</reference>
<name>A0AAU9JH79_9CILI</name>
<dbReference type="Gene3D" id="3.40.710.10">
    <property type="entry name" value="DD-peptidase/beta-lactamase superfamily"/>
    <property type="match status" value="1"/>
</dbReference>
<keyword evidence="2" id="KW-0732">Signal</keyword>
<evidence type="ECO:0000256" key="7">
    <source>
        <dbReference type="SAM" id="MobiDB-lite"/>
    </source>
</evidence>
<comment type="similarity">
    <text evidence="1">Belongs to the peptidase S11 family.</text>
</comment>
<dbReference type="InterPro" id="IPR001967">
    <property type="entry name" value="Peptidase_S11_N"/>
</dbReference>
<protein>
    <recommendedName>
        <fullName evidence="8">Peptidase S11 D-alanyl-D-alanine carboxypeptidase A N-terminal domain-containing protein</fullName>
    </recommendedName>
</protein>
<keyword evidence="4" id="KW-0133">Cell shape</keyword>
<dbReference type="InterPro" id="IPR012338">
    <property type="entry name" value="Beta-lactam/transpept-like"/>
</dbReference>
<feature type="compositionally biased region" description="Low complexity" evidence="7">
    <location>
        <begin position="10"/>
        <end position="25"/>
    </location>
</feature>
<feature type="domain" description="Peptidase S11 D-alanyl-D-alanine carboxypeptidase A N-terminal" evidence="8">
    <location>
        <begin position="80"/>
        <end position="320"/>
    </location>
</feature>
<keyword evidence="10" id="KW-1185">Reference proteome</keyword>
<dbReference type="PRINTS" id="PR00725">
    <property type="entry name" value="DADACBPTASE1"/>
</dbReference>
<dbReference type="InterPro" id="IPR018044">
    <property type="entry name" value="Peptidase_S11"/>
</dbReference>
<evidence type="ECO:0000313" key="10">
    <source>
        <dbReference type="Proteomes" id="UP001162131"/>
    </source>
</evidence>
<dbReference type="EMBL" id="CAJZBQ010000037">
    <property type="protein sequence ID" value="CAG9324981.1"/>
    <property type="molecule type" value="Genomic_DNA"/>
</dbReference>
<sequence>MDEQDSGLLPRSISPSPPNSRQRSSILPDLNLQQPMRKTFSTRFSIKVRRNKTKQPRPSKNLSMIAESHQTQDDIRTERIQHRPRITAQSWVVMGGKKGKILDGKDVDNPREIASLTKIMTCFVVLNELNSHKKDLDEKIIVSKNAASMQGTSALLAAGDEATIRDLLHGLMLPSGNDAAVALAEFVGNLLSPSSLDPVGAFVTKMNETCKLYKLTSTCFSNPHGMSTSINLSTAKNISTLASIVCTNEQFMRIVNTQSYRCVLRNTKGNREIEWNNTNKLLKLGFSGVKTGFTPNAGPCLCSIAEKRKRKIIIVLLNSATPGSRWSESTNLLKWASKYF</sequence>
<dbReference type="GO" id="GO:0009002">
    <property type="term" value="F:serine-type D-Ala-D-Ala carboxypeptidase activity"/>
    <property type="evidence" value="ECO:0007669"/>
    <property type="project" value="InterPro"/>
</dbReference>
<evidence type="ECO:0000256" key="4">
    <source>
        <dbReference type="ARBA" id="ARBA00022960"/>
    </source>
</evidence>
<dbReference type="SUPFAM" id="SSF56601">
    <property type="entry name" value="beta-lactamase/transpeptidase-like"/>
    <property type="match status" value="1"/>
</dbReference>
<feature type="region of interest" description="Disordered" evidence="7">
    <location>
        <begin position="1"/>
        <end position="34"/>
    </location>
</feature>
<dbReference type="GO" id="GO:0071555">
    <property type="term" value="P:cell wall organization"/>
    <property type="evidence" value="ECO:0007669"/>
    <property type="project" value="UniProtKB-KW"/>
</dbReference>
<keyword evidence="3" id="KW-0378">Hydrolase</keyword>
<evidence type="ECO:0000259" key="8">
    <source>
        <dbReference type="Pfam" id="PF00768"/>
    </source>
</evidence>
<gene>
    <name evidence="9" type="ORF">BSTOLATCC_MIC37727</name>
</gene>
<dbReference type="GO" id="GO:0008360">
    <property type="term" value="P:regulation of cell shape"/>
    <property type="evidence" value="ECO:0007669"/>
    <property type="project" value="UniProtKB-KW"/>
</dbReference>
<evidence type="ECO:0000256" key="5">
    <source>
        <dbReference type="ARBA" id="ARBA00022984"/>
    </source>
</evidence>